<name>A0A2T4YPV5_9SPHN</name>
<proteinExistence type="predicted"/>
<sequence length="431" mass="46392">MSDILGPFERLAATRAAVSRDRAAPDQPRRVALFSGNYNYLRDGANQALNRLVGYLERDGVDVRVYSPTSPRPAFAPTGTLVSVPSVSIPGRGEYRLGLGLPASVRRDVERFRPDIVHLSAPDWTGVAAQRLARTMGVPVVASLHTRFETYAQFYGAGLIRPMMERHLDRFYTGSDAILVPTPPIAAEFSAKGLGERTRLWGRGVDRDAFSPRHRDLAWRRHMGIADTDIVLLFFGRLVREKGPALFADIVDAVRKGTEESCGTAATIRAVVVGDGPERDWLTQRLPDAILLGSLSGDRLARAVASADIFVNPSISEAFGNVTLEAMASGLPSVCVDIPSGRNLLRKETGMFFAANDLDAAVAAVRRLALFSDLRASMGRAARAASAAYDWDTASAMVLDAYHALLGTDTVSATADPGAASALRRNRSAAG</sequence>
<evidence type="ECO:0000313" key="2">
    <source>
        <dbReference type="EMBL" id="PTM45531.1"/>
    </source>
</evidence>
<keyword evidence="2" id="KW-0808">Transferase</keyword>
<organism evidence="2 3">
    <name type="scientific">Sphingomonas aerolata</name>
    <dbReference type="NCBI Taxonomy" id="185951"/>
    <lineage>
        <taxon>Bacteria</taxon>
        <taxon>Pseudomonadati</taxon>
        <taxon>Pseudomonadota</taxon>
        <taxon>Alphaproteobacteria</taxon>
        <taxon>Sphingomonadales</taxon>
        <taxon>Sphingomonadaceae</taxon>
        <taxon>Sphingomonas</taxon>
    </lineage>
</organism>
<reference evidence="2 3" key="1">
    <citation type="submission" date="2018-04" db="EMBL/GenBank/DDBJ databases">
        <title>Genomic Encyclopedia of Type Strains, Phase III (KMG-III): the genomes of soil and plant-associated and newly described type strains.</title>
        <authorList>
            <person name="Whitman W."/>
        </authorList>
    </citation>
    <scope>NUCLEOTIDE SEQUENCE [LARGE SCALE GENOMIC DNA]</scope>
    <source>
        <strain evidence="2 3">NW12</strain>
    </source>
</reference>
<dbReference type="GO" id="GO:0016757">
    <property type="term" value="F:glycosyltransferase activity"/>
    <property type="evidence" value="ECO:0007669"/>
    <property type="project" value="TreeGrafter"/>
</dbReference>
<dbReference type="Pfam" id="PF13439">
    <property type="entry name" value="Glyco_transf_4"/>
    <property type="match status" value="1"/>
</dbReference>
<evidence type="ECO:0000313" key="3">
    <source>
        <dbReference type="Proteomes" id="UP000240996"/>
    </source>
</evidence>
<dbReference type="Gene3D" id="3.40.50.2000">
    <property type="entry name" value="Glycogen Phosphorylase B"/>
    <property type="match status" value="2"/>
</dbReference>
<accession>A0A2T4YPV5</accession>
<dbReference type="AlphaFoldDB" id="A0A2T4YPV5"/>
<gene>
    <name evidence="2" type="ORF">C8J24_1755</name>
</gene>
<keyword evidence="3" id="KW-1185">Reference proteome</keyword>
<dbReference type="PANTHER" id="PTHR45947">
    <property type="entry name" value="SULFOQUINOVOSYL TRANSFERASE SQD2"/>
    <property type="match status" value="1"/>
</dbReference>
<dbReference type="PANTHER" id="PTHR45947:SF3">
    <property type="entry name" value="SULFOQUINOVOSYL TRANSFERASE SQD2"/>
    <property type="match status" value="1"/>
</dbReference>
<protein>
    <submittedName>
        <fullName evidence="2">Glycosyltransferase involved in cell wall biosynthesis</fullName>
    </submittedName>
</protein>
<comment type="caution">
    <text evidence="2">The sequence shown here is derived from an EMBL/GenBank/DDBJ whole genome shotgun (WGS) entry which is preliminary data.</text>
</comment>
<dbReference type="CDD" id="cd03814">
    <property type="entry name" value="GT4-like"/>
    <property type="match status" value="1"/>
</dbReference>
<evidence type="ECO:0000259" key="1">
    <source>
        <dbReference type="Pfam" id="PF13439"/>
    </source>
</evidence>
<dbReference type="EMBL" id="PZZN01000002">
    <property type="protein sequence ID" value="PTM45531.1"/>
    <property type="molecule type" value="Genomic_DNA"/>
</dbReference>
<dbReference type="Proteomes" id="UP000240996">
    <property type="component" value="Unassembled WGS sequence"/>
</dbReference>
<dbReference type="InterPro" id="IPR050194">
    <property type="entry name" value="Glycosyltransferase_grp1"/>
</dbReference>
<feature type="domain" description="Glycosyltransferase subfamily 4-like N-terminal" evidence="1">
    <location>
        <begin position="43"/>
        <end position="208"/>
    </location>
</feature>
<dbReference type="Pfam" id="PF13692">
    <property type="entry name" value="Glyco_trans_1_4"/>
    <property type="match status" value="1"/>
</dbReference>
<dbReference type="RefSeq" id="WP_107931775.1">
    <property type="nucleotide sequence ID" value="NZ_PZZN01000002.1"/>
</dbReference>
<dbReference type="SUPFAM" id="SSF53756">
    <property type="entry name" value="UDP-Glycosyltransferase/glycogen phosphorylase"/>
    <property type="match status" value="1"/>
</dbReference>
<dbReference type="InterPro" id="IPR028098">
    <property type="entry name" value="Glyco_trans_4-like_N"/>
</dbReference>